<reference evidence="3 4" key="1">
    <citation type="submission" date="2022-08" db="EMBL/GenBank/DDBJ databases">
        <title>Bacterial and archaeal communities from various locations to study Microbial Dark Matter (Phase II).</title>
        <authorList>
            <person name="Stepanauskas R."/>
        </authorList>
    </citation>
    <scope>NUCLEOTIDE SEQUENCE [LARGE SCALE GENOMIC DNA]</scope>
    <source>
        <strain evidence="3 4">PD1</strain>
    </source>
</reference>
<dbReference type="Proteomes" id="UP001204798">
    <property type="component" value="Unassembled WGS sequence"/>
</dbReference>
<evidence type="ECO:0000313" key="4">
    <source>
        <dbReference type="Proteomes" id="UP001204798"/>
    </source>
</evidence>
<feature type="transmembrane region" description="Helical" evidence="1">
    <location>
        <begin position="206"/>
        <end position="225"/>
    </location>
</feature>
<protein>
    <submittedName>
        <fullName evidence="3">Zn-finger nucleic acid-binding protein</fullName>
    </submittedName>
</protein>
<name>A0ABT2ELD6_9BACT</name>
<keyword evidence="1" id="KW-1133">Transmembrane helix</keyword>
<proteinExistence type="predicted"/>
<accession>A0ABT2ELD6</accession>
<sequence>MLRSVPVCPKCDVPLIREMKGALEADVCPTCGGMLLSPEAWKIAREDLDSALALENAYADTNPMPVLALEMLCPNCQIPMQQFYPPEAPNLTFDLCPQCGSLWLDDGELGKLVEAIRSRLQRPTTVPIEGEEEQQVFATDFVYCANCGRENFPDAEKCWACGEPLVPEQPPLPRPIQTFAEVTSMMVGGAGAVLFGLFVTKPQGDKVAALGLVLMVVGLLSLAALRRLWRRGRGTIFPTYSGH</sequence>
<feature type="domain" description="Transcription factor zinc-finger" evidence="2">
    <location>
        <begin position="8"/>
        <end position="37"/>
    </location>
</feature>
<feature type="domain" description="Transcription factor zinc-finger" evidence="2">
    <location>
        <begin position="73"/>
        <end position="115"/>
    </location>
</feature>
<dbReference type="InterPro" id="IPR027392">
    <property type="entry name" value="TF_Znf"/>
</dbReference>
<evidence type="ECO:0000313" key="3">
    <source>
        <dbReference type="EMBL" id="MCS3918755.1"/>
    </source>
</evidence>
<evidence type="ECO:0000256" key="1">
    <source>
        <dbReference type="SAM" id="Phobius"/>
    </source>
</evidence>
<dbReference type="EMBL" id="JANUCP010000002">
    <property type="protein sequence ID" value="MCS3918755.1"/>
    <property type="molecule type" value="Genomic_DNA"/>
</dbReference>
<evidence type="ECO:0000259" key="2">
    <source>
        <dbReference type="Pfam" id="PF13453"/>
    </source>
</evidence>
<keyword evidence="1" id="KW-0812">Transmembrane</keyword>
<dbReference type="RefSeq" id="WP_259094792.1">
    <property type="nucleotide sequence ID" value="NZ_CP130454.1"/>
</dbReference>
<gene>
    <name evidence="3" type="ORF">M2350_001155</name>
</gene>
<organism evidence="3 4">
    <name type="scientific">Candidatus Fervidibacter sacchari</name>
    <dbReference type="NCBI Taxonomy" id="1448929"/>
    <lineage>
        <taxon>Bacteria</taxon>
        <taxon>Candidatus Fervidibacterota</taxon>
        <taxon>Candidatus Fervidibacter</taxon>
    </lineage>
</organism>
<dbReference type="Pfam" id="PF13453">
    <property type="entry name" value="Zn_ribbon_TFIIB"/>
    <property type="match status" value="2"/>
</dbReference>
<keyword evidence="1" id="KW-0472">Membrane</keyword>
<comment type="caution">
    <text evidence="3">The sequence shown here is derived from an EMBL/GenBank/DDBJ whole genome shotgun (WGS) entry which is preliminary data.</text>
</comment>
<feature type="transmembrane region" description="Helical" evidence="1">
    <location>
        <begin position="179"/>
        <end position="200"/>
    </location>
</feature>
<keyword evidence="4" id="KW-1185">Reference proteome</keyword>